<protein>
    <submittedName>
        <fullName evidence="1">Uncharacterized protein</fullName>
    </submittedName>
</protein>
<accession>A0A0F8XB59</accession>
<reference evidence="1" key="1">
    <citation type="journal article" date="2015" name="Nature">
        <title>Complex archaea that bridge the gap between prokaryotes and eukaryotes.</title>
        <authorList>
            <person name="Spang A."/>
            <person name="Saw J.H."/>
            <person name="Jorgensen S.L."/>
            <person name="Zaremba-Niedzwiedzka K."/>
            <person name="Martijn J."/>
            <person name="Lind A.E."/>
            <person name="van Eijk R."/>
            <person name="Schleper C."/>
            <person name="Guy L."/>
            <person name="Ettema T.J."/>
        </authorList>
    </citation>
    <scope>NUCLEOTIDE SEQUENCE</scope>
</reference>
<comment type="caution">
    <text evidence="1">The sequence shown here is derived from an EMBL/GenBank/DDBJ whole genome shotgun (WGS) entry which is preliminary data.</text>
</comment>
<name>A0A0F8XB59_9ZZZZ</name>
<evidence type="ECO:0000313" key="1">
    <source>
        <dbReference type="EMBL" id="KKK66352.1"/>
    </source>
</evidence>
<proteinExistence type="predicted"/>
<dbReference type="EMBL" id="LAZR01060118">
    <property type="protein sequence ID" value="KKK66352.1"/>
    <property type="molecule type" value="Genomic_DNA"/>
</dbReference>
<dbReference type="AlphaFoldDB" id="A0A0F8XB59"/>
<gene>
    <name evidence="1" type="ORF">LCGC14_2964970</name>
</gene>
<sequence length="71" mass="8135">MPSPHNIDDTGDVKISAYLKAAHNAIRRGEREVLQTTFTTHPNPRSTAIYLYNYDPDNPVYYDGLEPEEVR</sequence>
<organism evidence="1">
    <name type="scientific">marine sediment metagenome</name>
    <dbReference type="NCBI Taxonomy" id="412755"/>
    <lineage>
        <taxon>unclassified sequences</taxon>
        <taxon>metagenomes</taxon>
        <taxon>ecological metagenomes</taxon>
    </lineage>
</organism>